<dbReference type="EMBL" id="AJWJ01000215">
    <property type="protein sequence ID" value="KAF2073275.1"/>
    <property type="molecule type" value="Genomic_DNA"/>
</dbReference>
<dbReference type="PANTHER" id="PTHR32142:SF55">
    <property type="entry name" value="ANKYRIN REPEAT-CONTAINING PROTEIN-RELATED"/>
    <property type="match status" value="1"/>
</dbReference>
<proteinExistence type="predicted"/>
<reference evidence="1" key="1">
    <citation type="submission" date="2020-01" db="EMBL/GenBank/DDBJ databases">
        <title>Development of genomics and gene disruption for Polysphondylium violaceum indicates a role for the polyketide synthase stlB in stalk morphogenesis.</title>
        <authorList>
            <person name="Narita B."/>
            <person name="Kawabe Y."/>
            <person name="Kin K."/>
            <person name="Saito T."/>
            <person name="Gibbs R."/>
            <person name="Kuspa A."/>
            <person name="Muzny D."/>
            <person name="Queller D."/>
            <person name="Richards S."/>
            <person name="Strassman J."/>
            <person name="Sucgang R."/>
            <person name="Worley K."/>
            <person name="Schaap P."/>
        </authorList>
    </citation>
    <scope>NUCLEOTIDE SEQUENCE</scope>
    <source>
        <strain evidence="1">QSvi11</strain>
    </source>
</reference>
<dbReference type="Proteomes" id="UP000695562">
    <property type="component" value="Unassembled WGS sequence"/>
</dbReference>
<organism evidence="1 2">
    <name type="scientific">Polysphondylium violaceum</name>
    <dbReference type="NCBI Taxonomy" id="133409"/>
    <lineage>
        <taxon>Eukaryota</taxon>
        <taxon>Amoebozoa</taxon>
        <taxon>Evosea</taxon>
        <taxon>Eumycetozoa</taxon>
        <taxon>Dictyostelia</taxon>
        <taxon>Dictyosteliales</taxon>
        <taxon>Dictyosteliaceae</taxon>
        <taxon>Polysphondylium</taxon>
    </lineage>
</organism>
<comment type="caution">
    <text evidence="1">The sequence shown here is derived from an EMBL/GenBank/DDBJ whole genome shotgun (WGS) entry which is preliminary data.</text>
</comment>
<dbReference type="PANTHER" id="PTHR32142">
    <property type="entry name" value="B BOX-TYPE DOMAIN-CONTAINING PROTEIN-RELATED"/>
    <property type="match status" value="1"/>
</dbReference>
<dbReference type="AlphaFoldDB" id="A0A8J4UYP1"/>
<accession>A0A8J4UYP1</accession>
<gene>
    <name evidence="1" type="ORF">CYY_005404</name>
</gene>
<keyword evidence="2" id="KW-1185">Reference proteome</keyword>
<sequence>MIISLYRDVFRNLFLSTKIFNTISEIQRDRYSLKYNDIVDLGWMIRNGHVALAKEKLNGNRELYISPKDIFDVVADKYPEMFVVIFERFKYIALEYYQCNPLGIIEQQKNIDIVRYLYENGYGPVELHLEICEMDVGVVEWLVVNGWLKITPKLLAASTFCMKLDQENYRYEKEMNELIVKHIEKPISVDGAKCLILGLFRNPYSGLLSSVLPLFDPRVKDEVSTEGLSFGEIIKLILDSDRKEAERDAFDSVQHRQDIRFKDPTLEHLYHRWHAWVGQGDHAFYELWETYADRITVTPDRLLFFMTVQDVDCRTQDHLLPIGGYLQTLLCLTANIKLIEFLWSQGINFTVPAAHHEVFYQELVKKKDQEDRHLIFNFCGTAFGHVVSGKQLLHFCCVYGQVDNFHYYLPLLIDDLLEAEILEIMFTAKDRHQYSCFKVLSAYIFQTTRDTDECLNIFRSLSLVYLLDQCDKLFARVPLQKRNQLCSNLLVIAIDSEDYVGVKHIFTRYKAASFSTDVMGRLASCRNTTIIDYVYTNRNTIFLGVPPKNIELFFSKIFGMVVMTSLAGLNLMGVEYFFKNCISQSQVSPVQWSSLQPYFGQDDSHRVISRDIKNFHSLVYLLDHHNTYNSMDCFIDSLVNRTDANPLESFEDVDDLDFGQEVDSDDDDDEYYDQFNTESKQDDDFFKYEHSGCDTINLLFIEYLYVHQDRLFKVKPSFQIVFDRIVFEKKYLKKYKVVLAALINRYGCTLKDDHYHFLDRHLNGLTLFGRFPNSMFVQPNFKPPPLPLVLKDKRSFKKSKIDWEW</sequence>
<protein>
    <submittedName>
        <fullName evidence="1">Uncharacterized protein</fullName>
    </submittedName>
</protein>
<name>A0A8J4UYP1_9MYCE</name>
<evidence type="ECO:0000313" key="1">
    <source>
        <dbReference type="EMBL" id="KAF2073275.1"/>
    </source>
</evidence>
<evidence type="ECO:0000313" key="2">
    <source>
        <dbReference type="Proteomes" id="UP000695562"/>
    </source>
</evidence>